<keyword evidence="9" id="KW-1133">Transmembrane helix</keyword>
<dbReference type="Proteomes" id="UP000070544">
    <property type="component" value="Unassembled WGS sequence"/>
</dbReference>
<comment type="catalytic activity">
    <reaction evidence="11 12">
        <text>an alpha-D-Man-(1-&gt;3)-[alpha-D-Man-(1-&gt;6)]-beta-D-Man-(1-&gt;4)-beta-D-GlcNAc-(1-&gt;4)-alpha-D-GlcNAc-diphospho-di-trans,poly-cis-dolichol + 2 GDP-alpha-D-mannose = an alpha-D-Man-(1-&gt;2)-alpha-D-Man-(1-&gt;2)-alpha-D-Man-(1-&gt;3)-[alpha-D-Man-(1-&gt;6)]-beta-D-Man-(1-&gt;4)-beta-D-GlcNAc-(1-&gt;4)-alpha-D-GlcNAc-diphospho-di-trans,poly-cis-dolichol + 2 GDP + 2 H(+)</text>
        <dbReference type="Rhea" id="RHEA:29523"/>
        <dbReference type="Rhea" id="RHEA-COMP:19515"/>
        <dbReference type="Rhea" id="RHEA-COMP:19516"/>
        <dbReference type="ChEBI" id="CHEBI:15378"/>
        <dbReference type="ChEBI" id="CHEBI:57527"/>
        <dbReference type="ChEBI" id="CHEBI:58189"/>
        <dbReference type="ChEBI" id="CHEBI:132511"/>
        <dbReference type="ChEBI" id="CHEBI:132515"/>
        <dbReference type="EC" id="2.4.1.131"/>
    </reaction>
    <physiologicalReaction direction="left-to-right" evidence="11 12">
        <dbReference type="Rhea" id="RHEA:29524"/>
    </physiologicalReaction>
</comment>
<name>A0A139ARI1_GONPJ</name>
<dbReference type="PANTHER" id="PTHR45919">
    <property type="entry name" value="GDP-MAN:MAN(3)GLCNAC(2)-PP-DOL ALPHA-1,2-MANNOSYLTRANSFERASE"/>
    <property type="match status" value="1"/>
</dbReference>
<dbReference type="UniPathway" id="UPA00378"/>
<comment type="subcellular location">
    <subcellularLocation>
        <location evidence="1">Endoplasmic reticulum membrane</location>
        <topology evidence="1">Single-pass membrane protein</topology>
    </subcellularLocation>
</comment>
<dbReference type="GO" id="GO:0006488">
    <property type="term" value="P:dolichol-linked oligosaccharide biosynthetic process"/>
    <property type="evidence" value="ECO:0007669"/>
    <property type="project" value="EnsemblFungi"/>
</dbReference>
<dbReference type="OrthoDB" id="2276068at2759"/>
<evidence type="ECO:0000256" key="10">
    <source>
        <dbReference type="ARBA" id="ARBA00023136"/>
    </source>
</evidence>
<dbReference type="EC" id="2.4.1.131" evidence="3 12"/>
<keyword evidence="8 12" id="KW-0256">Endoplasmic reticulum</keyword>
<feature type="domain" description="Glycosyl transferase family 1" evidence="14">
    <location>
        <begin position="263"/>
        <end position="398"/>
    </location>
</feature>
<dbReference type="OMA" id="ARLYGWV"/>
<dbReference type="GO" id="GO:0004377">
    <property type="term" value="F:GDP-Man:Man(3)GlcNAc(2)-PP-Dol alpha-1,2-mannosyltransferase activity"/>
    <property type="evidence" value="ECO:0007669"/>
    <property type="project" value="UniProtKB-UniRule"/>
</dbReference>
<keyword evidence="6 12" id="KW-0808">Transferase</keyword>
<keyword evidence="10" id="KW-0472">Membrane</keyword>
<accession>A0A139ARI1</accession>
<dbReference type="InterPro" id="IPR031814">
    <property type="entry name" value="ALG11_N"/>
</dbReference>
<dbReference type="AlphaFoldDB" id="A0A139ARI1"/>
<feature type="domain" description="ALG11 mannosyltransferase N-terminal" evidence="15">
    <location>
        <begin position="32"/>
        <end position="239"/>
    </location>
</feature>
<evidence type="ECO:0000259" key="14">
    <source>
        <dbReference type="Pfam" id="PF00534"/>
    </source>
</evidence>
<gene>
    <name evidence="16" type="ORF">M427DRAFT_95403</name>
</gene>
<dbReference type="InterPro" id="IPR001296">
    <property type="entry name" value="Glyco_trans_1"/>
</dbReference>
<feature type="chain" id="PRO_5007296348" description="GDP-Man:Man(3)GlcNAc(2)-PP-Dol alpha-1,2-mannosyltransferase" evidence="13">
    <location>
        <begin position="19"/>
        <end position="413"/>
    </location>
</feature>
<comment type="similarity">
    <text evidence="12">Belongs to the glycosyltransferase group 1 family. Glycosyltransferase 4 subfamily.</text>
</comment>
<proteinExistence type="inferred from homology"/>
<dbReference type="SUPFAM" id="SSF53756">
    <property type="entry name" value="UDP-Glycosyltransferase/glycogen phosphorylase"/>
    <property type="match status" value="1"/>
</dbReference>
<reference evidence="16 17" key="1">
    <citation type="journal article" date="2015" name="Genome Biol. Evol.">
        <title>Phylogenomic analyses indicate that early fungi evolved digesting cell walls of algal ancestors of land plants.</title>
        <authorList>
            <person name="Chang Y."/>
            <person name="Wang S."/>
            <person name="Sekimoto S."/>
            <person name="Aerts A.L."/>
            <person name="Choi C."/>
            <person name="Clum A."/>
            <person name="LaButti K.M."/>
            <person name="Lindquist E.A."/>
            <person name="Yee Ngan C."/>
            <person name="Ohm R.A."/>
            <person name="Salamov A.A."/>
            <person name="Grigoriev I.V."/>
            <person name="Spatafora J.W."/>
            <person name="Berbee M.L."/>
        </authorList>
    </citation>
    <scope>NUCLEOTIDE SEQUENCE [LARGE SCALE GENOMIC DNA]</scope>
    <source>
        <strain evidence="16 17">JEL478</strain>
    </source>
</reference>
<evidence type="ECO:0000256" key="9">
    <source>
        <dbReference type="ARBA" id="ARBA00022989"/>
    </source>
</evidence>
<evidence type="ECO:0000256" key="2">
    <source>
        <dbReference type="ARBA" id="ARBA00004922"/>
    </source>
</evidence>
<feature type="signal peptide" evidence="13">
    <location>
        <begin position="1"/>
        <end position="18"/>
    </location>
</feature>
<dbReference type="InterPro" id="IPR038013">
    <property type="entry name" value="ALG11"/>
</dbReference>
<evidence type="ECO:0000259" key="15">
    <source>
        <dbReference type="Pfam" id="PF15924"/>
    </source>
</evidence>
<protein>
    <recommendedName>
        <fullName evidence="4 12">GDP-Man:Man(3)GlcNAc(2)-PP-Dol alpha-1,2-mannosyltransferase</fullName>
        <ecNumber evidence="3 12">2.4.1.131</ecNumber>
    </recommendedName>
</protein>
<keyword evidence="17" id="KW-1185">Reference proteome</keyword>
<evidence type="ECO:0000256" key="8">
    <source>
        <dbReference type="ARBA" id="ARBA00022824"/>
    </source>
</evidence>
<evidence type="ECO:0000256" key="4">
    <source>
        <dbReference type="ARBA" id="ARBA00022018"/>
    </source>
</evidence>
<dbReference type="STRING" id="1344416.A0A139ARI1"/>
<organism evidence="16 17">
    <name type="scientific">Gonapodya prolifera (strain JEL478)</name>
    <name type="common">Monoblepharis prolifera</name>
    <dbReference type="NCBI Taxonomy" id="1344416"/>
    <lineage>
        <taxon>Eukaryota</taxon>
        <taxon>Fungi</taxon>
        <taxon>Fungi incertae sedis</taxon>
        <taxon>Chytridiomycota</taxon>
        <taxon>Chytridiomycota incertae sedis</taxon>
        <taxon>Monoblepharidomycetes</taxon>
        <taxon>Monoblepharidales</taxon>
        <taxon>Gonapodyaceae</taxon>
        <taxon>Gonapodya</taxon>
    </lineage>
</organism>
<keyword evidence="7" id="KW-0812">Transmembrane</keyword>
<dbReference type="Gene3D" id="3.40.50.2000">
    <property type="entry name" value="Glycogen Phosphorylase B"/>
    <property type="match status" value="1"/>
</dbReference>
<comment type="pathway">
    <text evidence="2 12">Protein modification; protein glycosylation.</text>
</comment>
<evidence type="ECO:0000256" key="5">
    <source>
        <dbReference type="ARBA" id="ARBA00022676"/>
    </source>
</evidence>
<dbReference type="GO" id="GO:0005789">
    <property type="term" value="C:endoplasmic reticulum membrane"/>
    <property type="evidence" value="ECO:0007669"/>
    <property type="project" value="UniProtKB-SubCell"/>
</dbReference>
<keyword evidence="13" id="KW-0732">Signal</keyword>
<sequence length="413" mass="46261">MTPIEWCLSFLLGTIALALLRSSWQRNGSRNAILAFFHPNADAGGGGERVLWVSVKALATQHPNCKCVIYTRDVGLSADEILERVKVQFDITLSKEDVDFVWLKQWRWILAERYPTITLMGQSLGSLVPAYEALWKLRPDVFIDTTGFAFTLVLAKYGFGCRTIAYVHYPTVSKDMLRKVENRVADYSNSSTVTSSVMLSRVKLQYYRFFASLYSLAGSSVDHAMVNSTWTKNHIDSLWNIPQRTSLVYPPCNVGTLATTPLEGREPKVVSVAQFRPEKAHMLQVEAFALARRALQERGVITPKLRLVLIGGCRHEGDWKLVDDLKQRAIELAVVDNIDFIINAEYSRLLSHLKNGLIGLHTMTEEHFGIGIVEYMAAGLVAIAHDSGGPKTDIVIEHNGTMTGMFDLTYECD</sequence>
<keyword evidence="5 12" id="KW-0328">Glycosyltransferase</keyword>
<comment type="function">
    <text evidence="12">GDP-Man:Man(3)GlcNAc(2)-PP-Dol alpha-1,2-mannosyltransferase that operates in the biosynthetic pathway of dolichol-linked oligosaccharides, the glycan precursors employed in protein asparagine (N)-glycosylation. The assembly of dolichol-linked oligosaccharides begins on the cytosolic side of the endoplasmic reticulum membrane and finishes in its lumen. The sequential addition of sugars to dolichol pyrophosphate produces dolichol-linked oligosaccharides containing fourteen sugars, including two GlcNAcs, nine mannoses and three glucoses. Once assembled, the oligosaccharide is transferred from the lipid to nascent proteins by oligosaccharyltransferases. Catalyzes, on the cytoplasmic face of the endoplasmic reticulum, the addition of the fourth and fifth mannose residues to the dolichol-linked oligosaccharide chain, to produce Man(5)GlcNAc(2)-PP-dolichol core oligosaccharide.</text>
</comment>
<evidence type="ECO:0000313" key="17">
    <source>
        <dbReference type="Proteomes" id="UP000070544"/>
    </source>
</evidence>
<evidence type="ECO:0000256" key="1">
    <source>
        <dbReference type="ARBA" id="ARBA00004389"/>
    </source>
</evidence>
<evidence type="ECO:0000256" key="12">
    <source>
        <dbReference type="RuleBase" id="RU367051"/>
    </source>
</evidence>
<dbReference type="EMBL" id="KQ965739">
    <property type="protein sequence ID" value="KXS19347.1"/>
    <property type="molecule type" value="Genomic_DNA"/>
</dbReference>
<evidence type="ECO:0000256" key="13">
    <source>
        <dbReference type="SAM" id="SignalP"/>
    </source>
</evidence>
<evidence type="ECO:0000313" key="16">
    <source>
        <dbReference type="EMBL" id="KXS19347.1"/>
    </source>
</evidence>
<evidence type="ECO:0000256" key="6">
    <source>
        <dbReference type="ARBA" id="ARBA00022679"/>
    </source>
</evidence>
<evidence type="ECO:0000256" key="3">
    <source>
        <dbReference type="ARBA" id="ARBA00012645"/>
    </source>
</evidence>
<evidence type="ECO:0000256" key="7">
    <source>
        <dbReference type="ARBA" id="ARBA00022692"/>
    </source>
</evidence>
<evidence type="ECO:0000256" key="11">
    <source>
        <dbReference type="ARBA" id="ARBA00045065"/>
    </source>
</evidence>
<dbReference type="PANTHER" id="PTHR45919:SF1">
    <property type="entry name" value="GDP-MAN:MAN(3)GLCNAC(2)-PP-DOL ALPHA-1,2-MANNOSYLTRANSFERASE"/>
    <property type="match status" value="1"/>
</dbReference>
<dbReference type="Pfam" id="PF15924">
    <property type="entry name" value="ALG11_N"/>
    <property type="match status" value="1"/>
</dbReference>
<dbReference type="Pfam" id="PF00534">
    <property type="entry name" value="Glycos_transf_1"/>
    <property type="match status" value="1"/>
</dbReference>
<dbReference type="CDD" id="cd03806">
    <property type="entry name" value="GT4_ALG11-like"/>
    <property type="match status" value="1"/>
</dbReference>